<organism evidence="1 2">
    <name type="scientific">Seiridium unicorne</name>
    <dbReference type="NCBI Taxonomy" id="138068"/>
    <lineage>
        <taxon>Eukaryota</taxon>
        <taxon>Fungi</taxon>
        <taxon>Dikarya</taxon>
        <taxon>Ascomycota</taxon>
        <taxon>Pezizomycotina</taxon>
        <taxon>Sordariomycetes</taxon>
        <taxon>Xylariomycetidae</taxon>
        <taxon>Amphisphaeriales</taxon>
        <taxon>Sporocadaceae</taxon>
        <taxon>Seiridium</taxon>
    </lineage>
</organism>
<evidence type="ECO:0000313" key="2">
    <source>
        <dbReference type="Proteomes" id="UP001408356"/>
    </source>
</evidence>
<reference evidence="1 2" key="1">
    <citation type="journal article" date="2024" name="J. Plant Pathol.">
        <title>Sequence and assembly of the genome of Seiridium unicorne, isolate CBS 538.82, causal agent of cypress canker disease.</title>
        <authorList>
            <person name="Scali E."/>
            <person name="Rocca G.D."/>
            <person name="Danti R."/>
            <person name="Garbelotto M."/>
            <person name="Barberini S."/>
            <person name="Baroncelli R."/>
            <person name="Emiliani G."/>
        </authorList>
    </citation>
    <scope>NUCLEOTIDE SEQUENCE [LARGE SCALE GENOMIC DNA]</scope>
    <source>
        <strain evidence="1 2">BM-138-508</strain>
    </source>
</reference>
<proteinExistence type="predicted"/>
<evidence type="ECO:0000313" key="1">
    <source>
        <dbReference type="EMBL" id="KAK9422903.1"/>
    </source>
</evidence>
<dbReference type="EMBL" id="JARVKF010000101">
    <property type="protein sequence ID" value="KAK9422903.1"/>
    <property type="molecule type" value="Genomic_DNA"/>
</dbReference>
<sequence length="177" mass="20399">MPIFTNTIRLRSDSEVALSVWSTRGWTYREALLSRRRLIFTDMYTTFQCSSDSYHGSLGVVKDQPVPVDRVFRQISSGYVMVSSINEYAVRELSFAADSLGAFLGILRLFEKLDKTPVTHIWGLPLFGPDLGANQAEDVAWRKRLWAKNLLYLSPPKGLRRVDSLPWWPWSGWRGWK</sequence>
<keyword evidence="2" id="KW-1185">Reference proteome</keyword>
<comment type="caution">
    <text evidence="1">The sequence shown here is derived from an EMBL/GenBank/DDBJ whole genome shotgun (WGS) entry which is preliminary data.</text>
</comment>
<dbReference type="Proteomes" id="UP001408356">
    <property type="component" value="Unassembled WGS sequence"/>
</dbReference>
<protein>
    <submittedName>
        <fullName evidence="1">Uncharacterized protein</fullName>
    </submittedName>
</protein>
<dbReference type="PANTHER" id="PTHR33112">
    <property type="entry name" value="DOMAIN PROTEIN, PUTATIVE-RELATED"/>
    <property type="match status" value="1"/>
</dbReference>
<name>A0ABR2V7M3_9PEZI</name>
<accession>A0ABR2V7M3</accession>
<gene>
    <name evidence="1" type="ORF">SUNI508_04570</name>
</gene>
<dbReference type="PANTHER" id="PTHR33112:SF1">
    <property type="entry name" value="HETEROKARYON INCOMPATIBILITY DOMAIN-CONTAINING PROTEIN"/>
    <property type="match status" value="1"/>
</dbReference>